<accession>A0A117XZE4</accession>
<organism evidence="2 3">
    <name type="scientific">Burkholderia ubonensis</name>
    <dbReference type="NCBI Taxonomy" id="101571"/>
    <lineage>
        <taxon>Bacteria</taxon>
        <taxon>Pseudomonadati</taxon>
        <taxon>Pseudomonadota</taxon>
        <taxon>Betaproteobacteria</taxon>
        <taxon>Burkholderiales</taxon>
        <taxon>Burkholderiaceae</taxon>
        <taxon>Burkholderia</taxon>
        <taxon>Burkholderia cepacia complex</taxon>
    </lineage>
</organism>
<reference evidence="2 3" key="1">
    <citation type="submission" date="2015-11" db="EMBL/GenBank/DDBJ databases">
        <title>Expanding the genomic diversity of Burkholderia species for the development of highly accurate diagnostics.</title>
        <authorList>
            <person name="Sahl J."/>
            <person name="Keim P."/>
            <person name="Wagner D."/>
        </authorList>
    </citation>
    <scope>NUCLEOTIDE SEQUENCE [LARGE SCALE GENOMIC DNA]</scope>
    <source>
        <strain evidence="2 3">RF32-BP4</strain>
    </source>
</reference>
<sequence length="173" mass="19180">MKAALAACELQNALLPRVHAGLTTVMLRFHGGLDVLQRVCKRMRCDRDQRIALSLLSFRLKGVIFSLKLSNALVKRACILRELESILRRLQGSDMSIAELDCHVVNRLFRYALVMGGNSSLDKFKAEICAVQCSNQSRDHEGSSKSEVNVVGVRDAASTGESRNSRPIKKEPV</sequence>
<dbReference type="AlphaFoldDB" id="A0A117XZE4"/>
<proteinExistence type="predicted"/>
<comment type="caution">
    <text evidence="2">The sequence shown here is derived from an EMBL/GenBank/DDBJ whole genome shotgun (WGS) entry which is preliminary data.</text>
</comment>
<dbReference type="Proteomes" id="UP000065521">
    <property type="component" value="Unassembled WGS sequence"/>
</dbReference>
<dbReference type="EMBL" id="LOTN01000075">
    <property type="protein sequence ID" value="KUZ80955.1"/>
    <property type="molecule type" value="Genomic_DNA"/>
</dbReference>
<protein>
    <submittedName>
        <fullName evidence="2">Uncharacterized protein</fullName>
    </submittedName>
</protein>
<evidence type="ECO:0000256" key="1">
    <source>
        <dbReference type="SAM" id="MobiDB-lite"/>
    </source>
</evidence>
<name>A0A117XZE4_9BURK</name>
<evidence type="ECO:0000313" key="2">
    <source>
        <dbReference type="EMBL" id="KUZ80955.1"/>
    </source>
</evidence>
<gene>
    <name evidence="2" type="ORF">WI38_32775</name>
</gene>
<evidence type="ECO:0000313" key="3">
    <source>
        <dbReference type="Proteomes" id="UP000065521"/>
    </source>
</evidence>
<feature type="region of interest" description="Disordered" evidence="1">
    <location>
        <begin position="137"/>
        <end position="173"/>
    </location>
</feature>